<dbReference type="CDD" id="cd21809">
    <property type="entry name" value="ABC-2_lan_permease-like"/>
    <property type="match status" value="1"/>
</dbReference>
<evidence type="ECO:0000256" key="1">
    <source>
        <dbReference type="SAM" id="Phobius"/>
    </source>
</evidence>
<dbReference type="RefSeq" id="WP_087150671.1">
    <property type="nucleotide sequence ID" value="NZ_CACRUA010000030.1"/>
</dbReference>
<evidence type="ECO:0000313" key="2">
    <source>
        <dbReference type="EMBL" id="VYU58358.1"/>
    </source>
</evidence>
<accession>A0A6N3G113</accession>
<organism evidence="2">
    <name type="scientific">Clostridium symbiosum</name>
    <name type="common">Bacteroides symbiosus</name>
    <dbReference type="NCBI Taxonomy" id="1512"/>
    <lineage>
        <taxon>Bacteria</taxon>
        <taxon>Bacillati</taxon>
        <taxon>Bacillota</taxon>
        <taxon>Clostridia</taxon>
        <taxon>Lachnospirales</taxon>
        <taxon>Lachnospiraceae</taxon>
        <taxon>Otoolea</taxon>
    </lineage>
</organism>
<keyword evidence="1" id="KW-0812">Transmembrane</keyword>
<dbReference type="PANTHER" id="PTHR37305">
    <property type="entry name" value="INTEGRAL MEMBRANE PROTEIN-RELATED"/>
    <property type="match status" value="1"/>
</dbReference>
<dbReference type="PANTHER" id="PTHR37305:SF1">
    <property type="entry name" value="MEMBRANE PROTEIN"/>
    <property type="match status" value="1"/>
</dbReference>
<feature type="transmembrane region" description="Helical" evidence="1">
    <location>
        <begin position="101"/>
        <end position="126"/>
    </location>
</feature>
<feature type="transmembrane region" description="Helical" evidence="1">
    <location>
        <begin position="146"/>
        <end position="168"/>
    </location>
</feature>
<gene>
    <name evidence="2" type="ORF">CSLFYP84_02811</name>
</gene>
<dbReference type="AlphaFoldDB" id="A0A6N3G113"/>
<name>A0A6N3G113_CLOSY</name>
<reference evidence="2" key="1">
    <citation type="submission" date="2019-11" db="EMBL/GenBank/DDBJ databases">
        <authorList>
            <person name="Feng L."/>
        </authorList>
    </citation>
    <scope>NUCLEOTIDE SEQUENCE</scope>
    <source>
        <strain evidence="2">CsymbiosumLFYP84</strain>
    </source>
</reference>
<keyword evidence="1" id="KW-1133">Transmembrane helix</keyword>
<dbReference type="EMBL" id="CACRUA010000030">
    <property type="protein sequence ID" value="VYU58358.1"/>
    <property type="molecule type" value="Genomic_DNA"/>
</dbReference>
<feature type="transmembrane region" description="Helical" evidence="1">
    <location>
        <begin position="56"/>
        <end position="80"/>
    </location>
</feature>
<feature type="transmembrane region" description="Helical" evidence="1">
    <location>
        <begin position="180"/>
        <end position="204"/>
    </location>
</feature>
<feature type="transmembrane region" description="Helical" evidence="1">
    <location>
        <begin position="16"/>
        <end position="36"/>
    </location>
</feature>
<protein>
    <submittedName>
        <fullName evidence="2">ABC-2 family transporter protein</fullName>
    </submittedName>
</protein>
<keyword evidence="1" id="KW-0472">Membrane</keyword>
<feature type="transmembrane region" description="Helical" evidence="1">
    <location>
        <begin position="224"/>
        <end position="248"/>
    </location>
</feature>
<proteinExistence type="predicted"/>
<sequence length="257" mass="28658">MKYLGLELYKLKRRKVFLTFALILGVELLFVFSNYGNNENFLGMISDPNAPAWEDLIVGPATMNGLFLPILAAVIASRICDMEHRGNTWKLLECNNENRKAIWFCKFTVVAVLMLAAILIQALVIVAYGNAVGIVEPLPVKTLWEFVLGTAMVTFVVVTIQVFFSLVFANQLVPMSIGMIGALIGFISTLLPSGIRNILIWGNYAEMMVLGQDTSSGNLQSSELVVRNIDFLPLTILFIAGLIAFVLFEKKFQKYEY</sequence>
<dbReference type="Pfam" id="PF12730">
    <property type="entry name" value="ABC2_membrane_4"/>
    <property type="match status" value="1"/>
</dbReference>